<dbReference type="STRING" id="385682.SAMN05444380_10740"/>
<proteinExistence type="predicted"/>
<dbReference type="OrthoDB" id="9805931at2"/>
<evidence type="ECO:0000259" key="3">
    <source>
        <dbReference type="Pfam" id="PF13100"/>
    </source>
</evidence>
<evidence type="ECO:0000313" key="4">
    <source>
        <dbReference type="EMBL" id="SFE13334.1"/>
    </source>
</evidence>
<dbReference type="AlphaFoldDB" id="A0A1I1Y1B3"/>
<dbReference type="RefSeq" id="WP_010526243.1">
    <property type="nucleotide sequence ID" value="NZ_AFSL01000006.1"/>
</dbReference>
<feature type="domain" description="Organic solvent tolerance-like N-terminal" evidence="3">
    <location>
        <begin position="42"/>
        <end position="199"/>
    </location>
</feature>
<dbReference type="GO" id="GO:0017089">
    <property type="term" value="F:glycolipid transfer activity"/>
    <property type="evidence" value="ECO:0007669"/>
    <property type="project" value="TreeGrafter"/>
</dbReference>
<reference evidence="4 5" key="1">
    <citation type="submission" date="2016-10" db="EMBL/GenBank/DDBJ databases">
        <authorList>
            <person name="de Groot N.N."/>
        </authorList>
    </citation>
    <scope>NUCLEOTIDE SEQUENCE [LARGE SCALE GENOMIC DNA]</scope>
    <source>
        <strain evidence="4 5">DSM 19012</strain>
    </source>
</reference>
<feature type="transmembrane region" description="Helical" evidence="2">
    <location>
        <begin position="16"/>
        <end position="33"/>
    </location>
</feature>
<dbReference type="PANTHER" id="PTHR36504">
    <property type="entry name" value="LIPOPOLYSACCHARIDE EXPORT SYSTEM PROTEIN LPTA"/>
    <property type="match status" value="1"/>
</dbReference>
<dbReference type="Proteomes" id="UP000181976">
    <property type="component" value="Unassembled WGS sequence"/>
</dbReference>
<dbReference type="PANTHER" id="PTHR36504:SF1">
    <property type="entry name" value="LIPOPOLYSACCHARIDE EXPORT SYSTEM PROTEIN LPTA"/>
    <property type="match status" value="1"/>
</dbReference>
<protein>
    <submittedName>
        <fullName evidence="4">OstA-like protein</fullName>
    </submittedName>
</protein>
<dbReference type="Pfam" id="PF13100">
    <property type="entry name" value="OstA_2"/>
    <property type="match status" value="1"/>
</dbReference>
<dbReference type="Gene3D" id="2.60.450.10">
    <property type="entry name" value="Lipopolysaccharide (LPS) transport protein A like domain"/>
    <property type="match status" value="3"/>
</dbReference>
<sequence>MSKYFSAIWLLGFRNNLIKFVVFSFVAGNFFLIQAQQNNKEKRILIEYADKMEGAEQRLGKNTFALIGNVKLRHLNTRMFCDSAFLNRDSNRVMAFGSIHIIQNDTIHLYGDKLDYDGNEELAKVRENVRLVNKNVVLTTHFLDYDRKNDVAYYFNGGKIVDERNELTSQLGFYYPRTGEVNFKDSVVLINPDYKMYSDTLKYFTKTEVVGIVGPTEIFSDKNKIYSELGFYDTRNDKARLLRKNYIDGGEQKLKGDTIIYDRQKGFVEVFSNMALEDTTNNVIITGNYGYYNEITEEAFATKRAVLKQVYGNDTLFLHADTLRADPVPDDIDNKILRAFHHVKFFRFDLQGRCDSMVYNYKDSINTFYHEPVIWAQGNQMTANEIKLYVRNKALHKAELIENAFLIAPEDSTHFNQIKGKIMIGYFKDNELYKIDVDGNGQTVYYPKDREYVIGVNRAESSSLSIFLKNRKVESIVLRGNPDGNMNPPFVLDLEQTRLDGFLWLEKYRPKKYEDIFYFREIEEEVQRTDFSDYHFN</sequence>
<keyword evidence="1" id="KW-0732">Signal</keyword>
<dbReference type="GO" id="GO:0009279">
    <property type="term" value="C:cell outer membrane"/>
    <property type="evidence" value="ECO:0007669"/>
    <property type="project" value="TreeGrafter"/>
</dbReference>
<dbReference type="InterPro" id="IPR005653">
    <property type="entry name" value="OstA-like_N"/>
</dbReference>
<dbReference type="GO" id="GO:0015920">
    <property type="term" value="P:lipopolysaccharide transport"/>
    <property type="evidence" value="ECO:0007669"/>
    <property type="project" value="TreeGrafter"/>
</dbReference>
<name>A0A1I1Y1B3_9BACT</name>
<dbReference type="InParanoid" id="A0A1I1Y1B3"/>
<organism evidence="4 5">
    <name type="scientific">Thermophagus xiamenensis</name>
    <dbReference type="NCBI Taxonomy" id="385682"/>
    <lineage>
        <taxon>Bacteria</taxon>
        <taxon>Pseudomonadati</taxon>
        <taxon>Bacteroidota</taxon>
        <taxon>Bacteroidia</taxon>
        <taxon>Marinilabiliales</taxon>
        <taxon>Marinilabiliaceae</taxon>
        <taxon>Thermophagus</taxon>
    </lineage>
</organism>
<dbReference type="InterPro" id="IPR052037">
    <property type="entry name" value="LPS_export_LptA"/>
</dbReference>
<dbReference type="GO" id="GO:0030288">
    <property type="term" value="C:outer membrane-bounded periplasmic space"/>
    <property type="evidence" value="ECO:0007669"/>
    <property type="project" value="TreeGrafter"/>
</dbReference>
<keyword evidence="5" id="KW-1185">Reference proteome</keyword>
<keyword evidence="2" id="KW-0812">Transmembrane</keyword>
<evidence type="ECO:0000313" key="5">
    <source>
        <dbReference type="Proteomes" id="UP000181976"/>
    </source>
</evidence>
<evidence type="ECO:0000256" key="2">
    <source>
        <dbReference type="SAM" id="Phobius"/>
    </source>
</evidence>
<accession>A0A1I1Y1B3</accession>
<dbReference type="eggNOG" id="COG1934">
    <property type="taxonomic scope" value="Bacteria"/>
</dbReference>
<keyword evidence="2" id="KW-1133">Transmembrane helix</keyword>
<evidence type="ECO:0000256" key="1">
    <source>
        <dbReference type="ARBA" id="ARBA00022729"/>
    </source>
</evidence>
<gene>
    <name evidence="4" type="ORF">SAMN05444380_10740</name>
</gene>
<dbReference type="EMBL" id="FONA01000007">
    <property type="protein sequence ID" value="SFE13334.1"/>
    <property type="molecule type" value="Genomic_DNA"/>
</dbReference>
<keyword evidence="2" id="KW-0472">Membrane</keyword>